<proteinExistence type="predicted"/>
<dbReference type="InterPro" id="IPR012337">
    <property type="entry name" value="RNaseH-like_sf"/>
</dbReference>
<sequence>MNPNFFFVAFDVADEISKIKSDYGIDFGGVCADIKELGHYQKSSLKSVALDLFSSFTYIRKTVGSSPLSSITKNGISGASTVSFNPATSIYDISVYGRTIKTTVTDKATVVDQWIHDINDLYAPNSSVIVCFDVEYKPQSDKPATLHLCIDDKCLILQLLYMDNLPLSLNNFLSMNPNFFFVGFKAASDINKNITYYYYGLKLGGIYANITELAMQKWPGRFQRPVLKDLAMGVVGMSMKKPKLVNLSNWEARVLSIEQFEYGCIDAYASYM</sequence>
<evidence type="ECO:0000313" key="4">
    <source>
        <dbReference type="Proteomes" id="UP001341840"/>
    </source>
</evidence>
<evidence type="ECO:0000313" key="3">
    <source>
        <dbReference type="EMBL" id="MED6199354.1"/>
    </source>
</evidence>
<keyword evidence="1" id="KW-0540">Nuclease</keyword>
<evidence type="ECO:0000256" key="2">
    <source>
        <dbReference type="ARBA" id="ARBA00022801"/>
    </source>
</evidence>
<dbReference type="PANTHER" id="PTHR13620:SF121">
    <property type="entry name" value="EMB|CAB82946.1-RELATED"/>
    <property type="match status" value="1"/>
</dbReference>
<accession>A0ABU6XMU8</accession>
<dbReference type="CDD" id="cd06141">
    <property type="entry name" value="WRN_exo"/>
    <property type="match status" value="1"/>
</dbReference>
<dbReference type="Gene3D" id="3.30.420.10">
    <property type="entry name" value="Ribonuclease H-like superfamily/Ribonuclease H"/>
    <property type="match status" value="1"/>
</dbReference>
<comment type="caution">
    <text evidence="3">The sequence shown here is derived from an EMBL/GenBank/DDBJ whole genome shotgun (WGS) entry which is preliminary data.</text>
</comment>
<keyword evidence="4" id="KW-1185">Reference proteome</keyword>
<dbReference type="EMBL" id="JASCZI010212401">
    <property type="protein sequence ID" value="MED6199354.1"/>
    <property type="molecule type" value="Genomic_DNA"/>
</dbReference>
<name>A0ABU6XMU8_9FABA</name>
<keyword evidence="2" id="KW-0378">Hydrolase</keyword>
<reference evidence="3 4" key="1">
    <citation type="journal article" date="2023" name="Plants (Basel)">
        <title>Bridging the Gap: Combining Genomics and Transcriptomics Approaches to Understand Stylosanthes scabra, an Orphan Legume from the Brazilian Caatinga.</title>
        <authorList>
            <person name="Ferreira-Neto J.R.C."/>
            <person name="da Silva M.D."/>
            <person name="Binneck E."/>
            <person name="de Melo N.F."/>
            <person name="da Silva R.H."/>
            <person name="de Melo A.L.T.M."/>
            <person name="Pandolfi V."/>
            <person name="Bustamante F.O."/>
            <person name="Brasileiro-Vidal A.C."/>
            <person name="Benko-Iseppon A.M."/>
        </authorList>
    </citation>
    <scope>NUCLEOTIDE SEQUENCE [LARGE SCALE GENOMIC DNA]</scope>
    <source>
        <tissue evidence="3">Leaves</tissue>
    </source>
</reference>
<dbReference type="InterPro" id="IPR051132">
    <property type="entry name" value="3-5_Exonuclease_domain"/>
</dbReference>
<protein>
    <recommendedName>
        <fullName evidence="5">3'-5' exonuclease domain-containing protein</fullName>
    </recommendedName>
</protein>
<dbReference type="InterPro" id="IPR036397">
    <property type="entry name" value="RNaseH_sf"/>
</dbReference>
<dbReference type="Proteomes" id="UP001341840">
    <property type="component" value="Unassembled WGS sequence"/>
</dbReference>
<evidence type="ECO:0008006" key="5">
    <source>
        <dbReference type="Google" id="ProtNLM"/>
    </source>
</evidence>
<gene>
    <name evidence="3" type="ORF">PIB30_075193</name>
</gene>
<dbReference type="SUPFAM" id="SSF53098">
    <property type="entry name" value="Ribonuclease H-like"/>
    <property type="match status" value="1"/>
</dbReference>
<evidence type="ECO:0000256" key="1">
    <source>
        <dbReference type="ARBA" id="ARBA00022722"/>
    </source>
</evidence>
<dbReference type="PANTHER" id="PTHR13620">
    <property type="entry name" value="3-5 EXONUCLEASE"/>
    <property type="match status" value="1"/>
</dbReference>
<organism evidence="3 4">
    <name type="scientific">Stylosanthes scabra</name>
    <dbReference type="NCBI Taxonomy" id="79078"/>
    <lineage>
        <taxon>Eukaryota</taxon>
        <taxon>Viridiplantae</taxon>
        <taxon>Streptophyta</taxon>
        <taxon>Embryophyta</taxon>
        <taxon>Tracheophyta</taxon>
        <taxon>Spermatophyta</taxon>
        <taxon>Magnoliopsida</taxon>
        <taxon>eudicotyledons</taxon>
        <taxon>Gunneridae</taxon>
        <taxon>Pentapetalae</taxon>
        <taxon>rosids</taxon>
        <taxon>fabids</taxon>
        <taxon>Fabales</taxon>
        <taxon>Fabaceae</taxon>
        <taxon>Papilionoideae</taxon>
        <taxon>50 kb inversion clade</taxon>
        <taxon>dalbergioids sensu lato</taxon>
        <taxon>Dalbergieae</taxon>
        <taxon>Pterocarpus clade</taxon>
        <taxon>Stylosanthes</taxon>
    </lineage>
</organism>